<evidence type="ECO:0000256" key="3">
    <source>
        <dbReference type="ARBA" id="ARBA00008495"/>
    </source>
</evidence>
<evidence type="ECO:0000256" key="6">
    <source>
        <dbReference type="ARBA" id="ARBA00022737"/>
    </source>
</evidence>
<dbReference type="GO" id="GO:0005737">
    <property type="term" value="C:cytoplasm"/>
    <property type="evidence" value="ECO:0007669"/>
    <property type="project" value="UniProtKB-SubCell"/>
</dbReference>
<evidence type="ECO:0000256" key="8">
    <source>
        <dbReference type="PROSITE-ProRule" id="PRU00221"/>
    </source>
</evidence>
<proteinExistence type="inferred from homology"/>
<dbReference type="InterPro" id="IPR013535">
    <property type="entry name" value="PUL_dom"/>
</dbReference>
<dbReference type="PANTHER" id="PTHR19849:SF0">
    <property type="entry name" value="PHOSPHOLIPASE A-2-ACTIVATING PROTEIN"/>
    <property type="match status" value="1"/>
</dbReference>
<dbReference type="Pfam" id="PF08324">
    <property type="entry name" value="PUL"/>
    <property type="match status" value="1"/>
</dbReference>
<keyword evidence="5 8" id="KW-0853">WD repeat</keyword>
<dbReference type="InParanoid" id="A0A1X2H777"/>
<dbReference type="SUPFAM" id="SSF50978">
    <property type="entry name" value="WD40 repeat-like"/>
    <property type="match status" value="1"/>
</dbReference>
<evidence type="ECO:0000256" key="5">
    <source>
        <dbReference type="ARBA" id="ARBA00022574"/>
    </source>
</evidence>
<evidence type="ECO:0000256" key="2">
    <source>
        <dbReference type="ARBA" id="ARBA00004496"/>
    </source>
</evidence>
<feature type="repeat" description="WD" evidence="8">
    <location>
        <begin position="221"/>
        <end position="252"/>
    </location>
</feature>
<comment type="similarity">
    <text evidence="3">Belongs to the WD repeat PLAP family.</text>
</comment>
<dbReference type="SMART" id="SM00320">
    <property type="entry name" value="WD40"/>
    <property type="match status" value="7"/>
</dbReference>
<dbReference type="PROSITE" id="PS51396">
    <property type="entry name" value="PUL"/>
    <property type="match status" value="1"/>
</dbReference>
<evidence type="ECO:0000256" key="1">
    <source>
        <dbReference type="ARBA" id="ARBA00004123"/>
    </source>
</evidence>
<dbReference type="GO" id="GO:0043130">
    <property type="term" value="F:ubiquitin binding"/>
    <property type="evidence" value="ECO:0007669"/>
    <property type="project" value="TreeGrafter"/>
</dbReference>
<evidence type="ECO:0000259" key="10">
    <source>
        <dbReference type="PROSITE" id="PS51396"/>
    </source>
</evidence>
<dbReference type="STRING" id="13706.A0A1X2H777"/>
<comment type="subcellular location">
    <subcellularLocation>
        <location evidence="2">Cytoplasm</location>
    </subcellularLocation>
    <subcellularLocation>
        <location evidence="1">Nucleus</location>
    </subcellularLocation>
</comment>
<dbReference type="Gene3D" id="1.25.10.10">
    <property type="entry name" value="Leucine-rich Repeat Variant"/>
    <property type="match status" value="1"/>
</dbReference>
<accession>A0A1X2H777</accession>
<dbReference type="Pfam" id="PF00400">
    <property type="entry name" value="WD40"/>
    <property type="match status" value="7"/>
</dbReference>
<dbReference type="FunCoup" id="A0A1X2H777">
    <property type="interactions" value="1240"/>
</dbReference>
<reference evidence="11 12" key="1">
    <citation type="submission" date="2016-07" db="EMBL/GenBank/DDBJ databases">
        <title>Pervasive Adenine N6-methylation of Active Genes in Fungi.</title>
        <authorList>
            <consortium name="DOE Joint Genome Institute"/>
            <person name="Mondo S.J."/>
            <person name="Dannebaum R.O."/>
            <person name="Kuo R.C."/>
            <person name="Labutti K."/>
            <person name="Haridas S."/>
            <person name="Kuo A."/>
            <person name="Salamov A."/>
            <person name="Ahrendt S.R."/>
            <person name="Lipzen A."/>
            <person name="Sullivan W."/>
            <person name="Andreopoulos W.B."/>
            <person name="Clum A."/>
            <person name="Lindquist E."/>
            <person name="Daum C."/>
            <person name="Ramamoorthy G.K."/>
            <person name="Gryganskyi A."/>
            <person name="Culley D."/>
            <person name="Magnuson J.K."/>
            <person name="James T.Y."/>
            <person name="O'Malley M.A."/>
            <person name="Stajich J.E."/>
            <person name="Spatafora J.W."/>
            <person name="Visel A."/>
            <person name="Grigoriev I.V."/>
        </authorList>
    </citation>
    <scope>NUCLEOTIDE SEQUENCE [LARGE SCALE GENOMIC DNA]</scope>
    <source>
        <strain evidence="11 12">NRRL 2496</strain>
    </source>
</reference>
<evidence type="ECO:0000313" key="11">
    <source>
        <dbReference type="EMBL" id="ORY94415.1"/>
    </source>
</evidence>
<evidence type="ECO:0000259" key="9">
    <source>
        <dbReference type="PROSITE" id="PS51394"/>
    </source>
</evidence>
<dbReference type="Gene3D" id="3.10.20.870">
    <property type="entry name" value="PFU (PLAA family ubiquitin binding), C-terminal domain"/>
    <property type="match status" value="1"/>
</dbReference>
<comment type="caution">
    <text evidence="11">The sequence shown here is derived from an EMBL/GenBank/DDBJ whole genome shotgun (WGS) entry which is preliminary data.</text>
</comment>
<dbReference type="InterPro" id="IPR001680">
    <property type="entry name" value="WD40_rpt"/>
</dbReference>
<feature type="repeat" description="WD" evidence="8">
    <location>
        <begin position="103"/>
        <end position="134"/>
    </location>
</feature>
<feature type="domain" description="PUL" evidence="10">
    <location>
        <begin position="527"/>
        <end position="702"/>
    </location>
</feature>
<keyword evidence="4" id="KW-0963">Cytoplasm</keyword>
<dbReference type="EMBL" id="MCGN01000007">
    <property type="protein sequence ID" value="ORY94415.1"/>
    <property type="molecule type" value="Genomic_DNA"/>
</dbReference>
<keyword evidence="7" id="KW-0539">Nucleus</keyword>
<dbReference type="PROSITE" id="PS51394">
    <property type="entry name" value="PFU"/>
    <property type="match status" value="1"/>
</dbReference>
<dbReference type="OrthoDB" id="10265988at2759"/>
<dbReference type="GO" id="GO:0005634">
    <property type="term" value="C:nucleus"/>
    <property type="evidence" value="ECO:0007669"/>
    <property type="project" value="UniProtKB-SubCell"/>
</dbReference>
<feature type="repeat" description="WD" evidence="8">
    <location>
        <begin position="142"/>
        <end position="172"/>
    </location>
</feature>
<feature type="domain" description="PFU" evidence="9">
    <location>
        <begin position="357"/>
        <end position="453"/>
    </location>
</feature>
<sequence>MTIAYKLETSLFAHSADVRAVSALSDDLVVSAGRDKTVRSWRRVGPHEFTLEHVFQGHDHYVNALATIPPSSSHPNGLIVSSGSDKLINVYDPAQPDSPLYTLVGHTENVCALATTPAGHIVSGSWDKKVIVWKDFQQAYALEGHSAAVWAVLAVDDDTIITGAADKTIRIWHSGKPVNVLQGHQDAVRGLALIPGTGFVSCSNDSTLRVWTLDGNCIQTLDGHTSFVYTVSVMPSGEFVSAGEDRTVRVWKDGQLIQTIQQPCVSVWAVSPLPNSDIVVGGSDNAVRVFTRADERAADAETQKQFDELVASQAIPANQVGDVNKEKLAGPEALQQPGKKEGQVIMINAGSTVEAHQWSAATQSWQKIGDVVGGVGSGSKTLFEGKEYDYVFDIDIGNGPGGMLKLPFNVTDNPYDAAQKFIWRHELPQMYLDEIANFITKNAQGVELGQSTQQYQDPFTGAGRYVPGQQSSAAAASSQFMDPYTGNVRVSRYLEVTNKPHIGAGGYHGAAHAAPSNRTAPATPSNKILPLTTYLSLKQASLDPLLNKLTSLNGEAGAAALSEAELGQLGALIQYLKNPSQGSADVAGVSAAVKIASAWPSNRRFPALDVLRLVALYAPQTLANVQPVSFFIEVAGLGQAQDKVAETNAMLAYRGLANLLHTADGRQLCAPDKARLAQALQPDVAVYTGKPARLAIVTLAVK</sequence>
<dbReference type="PROSITE" id="PS50082">
    <property type="entry name" value="WD_REPEATS_2"/>
    <property type="match status" value="5"/>
</dbReference>
<keyword evidence="12" id="KW-1185">Reference proteome</keyword>
<dbReference type="GO" id="GO:0010992">
    <property type="term" value="P:ubiquitin recycling"/>
    <property type="evidence" value="ECO:0007669"/>
    <property type="project" value="TreeGrafter"/>
</dbReference>
<dbReference type="CDD" id="cd00200">
    <property type="entry name" value="WD40"/>
    <property type="match status" value="1"/>
</dbReference>
<evidence type="ECO:0000256" key="7">
    <source>
        <dbReference type="ARBA" id="ARBA00023242"/>
    </source>
</evidence>
<dbReference type="Proteomes" id="UP000242180">
    <property type="component" value="Unassembled WGS sequence"/>
</dbReference>
<dbReference type="InterPro" id="IPR020472">
    <property type="entry name" value="WD40_PAC1"/>
</dbReference>
<dbReference type="PRINTS" id="PR00320">
    <property type="entry name" value="GPROTEINBRPT"/>
</dbReference>
<name>A0A1X2H777_SYNRA</name>
<dbReference type="Pfam" id="PF09070">
    <property type="entry name" value="PFU"/>
    <property type="match status" value="1"/>
</dbReference>
<dbReference type="FunFam" id="2.130.10.10:FF:000175">
    <property type="entry name" value="Phospholipase A-2-activating protein"/>
    <property type="match status" value="1"/>
</dbReference>
<dbReference type="Gene3D" id="2.130.10.10">
    <property type="entry name" value="YVTN repeat-like/Quinoprotein amine dehydrogenase"/>
    <property type="match status" value="1"/>
</dbReference>
<dbReference type="InterPro" id="IPR015943">
    <property type="entry name" value="WD40/YVTN_repeat-like_dom_sf"/>
</dbReference>
<dbReference type="OMA" id="DKCIYYW"/>
<keyword evidence="6" id="KW-0677">Repeat</keyword>
<gene>
    <name evidence="11" type="ORF">BCR43DRAFT_442049</name>
</gene>
<evidence type="ECO:0000256" key="4">
    <source>
        <dbReference type="ARBA" id="ARBA00022490"/>
    </source>
</evidence>
<dbReference type="AlphaFoldDB" id="A0A1X2H777"/>
<evidence type="ECO:0000313" key="12">
    <source>
        <dbReference type="Proteomes" id="UP000242180"/>
    </source>
</evidence>
<dbReference type="InterPro" id="IPR011989">
    <property type="entry name" value="ARM-like"/>
</dbReference>
<organism evidence="11 12">
    <name type="scientific">Syncephalastrum racemosum</name>
    <name type="common">Filamentous fungus</name>
    <dbReference type="NCBI Taxonomy" id="13706"/>
    <lineage>
        <taxon>Eukaryota</taxon>
        <taxon>Fungi</taxon>
        <taxon>Fungi incertae sedis</taxon>
        <taxon>Mucoromycota</taxon>
        <taxon>Mucoromycotina</taxon>
        <taxon>Mucoromycetes</taxon>
        <taxon>Mucorales</taxon>
        <taxon>Syncephalastraceae</taxon>
        <taxon>Syncephalastrum</taxon>
    </lineage>
</organism>
<feature type="repeat" description="WD" evidence="8">
    <location>
        <begin position="11"/>
        <end position="41"/>
    </location>
</feature>
<dbReference type="InterPro" id="IPR038122">
    <property type="entry name" value="PFU_sf"/>
</dbReference>
<dbReference type="InterPro" id="IPR036322">
    <property type="entry name" value="WD40_repeat_dom_sf"/>
</dbReference>
<dbReference type="GO" id="GO:0043161">
    <property type="term" value="P:proteasome-mediated ubiquitin-dependent protein catabolic process"/>
    <property type="evidence" value="ECO:0007669"/>
    <property type="project" value="TreeGrafter"/>
</dbReference>
<dbReference type="PANTHER" id="PTHR19849">
    <property type="entry name" value="PHOSPHOLIPASE A-2-ACTIVATING PROTEIN"/>
    <property type="match status" value="1"/>
</dbReference>
<dbReference type="PROSITE" id="PS50294">
    <property type="entry name" value="WD_REPEATS_REGION"/>
    <property type="match status" value="3"/>
</dbReference>
<protein>
    <submittedName>
        <fullName evidence="11">WD40-repeat-containing domain protein</fullName>
    </submittedName>
</protein>
<feature type="repeat" description="WD" evidence="8">
    <location>
        <begin position="181"/>
        <end position="214"/>
    </location>
</feature>
<dbReference type="InterPro" id="IPR015155">
    <property type="entry name" value="PFU"/>
</dbReference>